<reference evidence="1" key="1">
    <citation type="submission" date="2020-09" db="EMBL/GenBank/DDBJ databases">
        <title>Genome-Enabled Discovery of Anthraquinone Biosynthesis in Senna tora.</title>
        <authorList>
            <person name="Kang S.-H."/>
            <person name="Pandey R.P."/>
            <person name="Lee C.-M."/>
            <person name="Sim J.-S."/>
            <person name="Jeong J.-T."/>
            <person name="Choi B.-S."/>
            <person name="Jung M."/>
            <person name="Ginzburg D."/>
            <person name="Zhao K."/>
            <person name="Won S.Y."/>
            <person name="Oh T.-J."/>
            <person name="Yu Y."/>
            <person name="Kim N.-H."/>
            <person name="Lee O.R."/>
            <person name="Lee T.-H."/>
            <person name="Bashyal P."/>
            <person name="Kim T.-S."/>
            <person name="Lee W.-H."/>
            <person name="Kawkins C."/>
            <person name="Kim C.-K."/>
            <person name="Kim J.S."/>
            <person name="Ahn B.O."/>
            <person name="Rhee S.Y."/>
            <person name="Sohng J.K."/>
        </authorList>
    </citation>
    <scope>NUCLEOTIDE SEQUENCE</scope>
    <source>
        <tissue evidence="1">Leaf</tissue>
    </source>
</reference>
<name>A0A834VZH8_9FABA</name>
<keyword evidence="2" id="KW-1185">Reference proteome</keyword>
<dbReference type="AlphaFoldDB" id="A0A834VZH8"/>
<evidence type="ECO:0000313" key="2">
    <source>
        <dbReference type="Proteomes" id="UP000634136"/>
    </source>
</evidence>
<protein>
    <submittedName>
        <fullName evidence="1">Uncharacterized protein</fullName>
    </submittedName>
</protein>
<accession>A0A834VZH8</accession>
<comment type="caution">
    <text evidence="1">The sequence shown here is derived from an EMBL/GenBank/DDBJ whole genome shotgun (WGS) entry which is preliminary data.</text>
</comment>
<dbReference type="Proteomes" id="UP000634136">
    <property type="component" value="Unassembled WGS sequence"/>
</dbReference>
<evidence type="ECO:0000313" key="1">
    <source>
        <dbReference type="EMBL" id="KAF7802745.1"/>
    </source>
</evidence>
<organism evidence="1 2">
    <name type="scientific">Senna tora</name>
    <dbReference type="NCBI Taxonomy" id="362788"/>
    <lineage>
        <taxon>Eukaryota</taxon>
        <taxon>Viridiplantae</taxon>
        <taxon>Streptophyta</taxon>
        <taxon>Embryophyta</taxon>
        <taxon>Tracheophyta</taxon>
        <taxon>Spermatophyta</taxon>
        <taxon>Magnoliopsida</taxon>
        <taxon>eudicotyledons</taxon>
        <taxon>Gunneridae</taxon>
        <taxon>Pentapetalae</taxon>
        <taxon>rosids</taxon>
        <taxon>fabids</taxon>
        <taxon>Fabales</taxon>
        <taxon>Fabaceae</taxon>
        <taxon>Caesalpinioideae</taxon>
        <taxon>Cassia clade</taxon>
        <taxon>Senna</taxon>
    </lineage>
</organism>
<dbReference type="EMBL" id="JAAIUW010000013">
    <property type="protein sequence ID" value="KAF7802745.1"/>
    <property type="molecule type" value="Genomic_DNA"/>
</dbReference>
<gene>
    <name evidence="1" type="ORF">G2W53_041856</name>
</gene>
<proteinExistence type="predicted"/>
<dbReference type="OrthoDB" id="608866at2759"/>
<sequence length="376" mass="42137">MGEENISMKYKKDETLLVCKTTTCHLMVHENYLGAPAQLVAEDPNSSQKLVARDKTIVDAVNGYGAKHNNMIDFVDKHHEFLSSLYVSRTDFTTSTEMGEENIFMNSAARCSIVSPRKQLWENPTSADLNSSQKLVASNETIADVVNGCGVEQNNKIDFADKNHEILSSLYMSRTYFTASIEMGEENLCMNSPARCSSLTKEDLNSSQKLVASDETIADVVNGCGVEHNNMIDFADKNHEILSSLYMFRTYFTASIEMGEENLCMNSPTRCSSLTKEVNGCDVEHNNMIDFADKNQEILSSLYMSRTYFTANLNSSQKLVASDETIADVVNGCGVEHNNMIDFADKNHEILNSLYMSRTYFTASSEMGEENLWMKY</sequence>